<evidence type="ECO:0000256" key="4">
    <source>
        <dbReference type="ARBA" id="ARBA00022982"/>
    </source>
</evidence>
<dbReference type="PANTHER" id="PTHR35008:SF8">
    <property type="entry name" value="ALCOHOL DEHYDROGENASE CYTOCHROME C SUBUNIT"/>
    <property type="match status" value="1"/>
</dbReference>
<feature type="domain" description="Cytochrome c" evidence="6">
    <location>
        <begin position="98"/>
        <end position="198"/>
    </location>
</feature>
<evidence type="ECO:0000256" key="5">
    <source>
        <dbReference type="ARBA" id="ARBA00023004"/>
    </source>
</evidence>
<evidence type="ECO:0000256" key="2">
    <source>
        <dbReference type="ARBA" id="ARBA00022617"/>
    </source>
</evidence>
<protein>
    <submittedName>
        <fullName evidence="7">Membrane c-type cytochrome cy</fullName>
    </submittedName>
</protein>
<name>A0A1W1BGU5_9ZZZZ</name>
<evidence type="ECO:0000313" key="7">
    <source>
        <dbReference type="EMBL" id="SFV52727.1"/>
    </source>
</evidence>
<dbReference type="InterPro" id="IPR051459">
    <property type="entry name" value="Cytochrome_c-type_DH"/>
</dbReference>
<evidence type="ECO:0000256" key="3">
    <source>
        <dbReference type="ARBA" id="ARBA00022723"/>
    </source>
</evidence>
<evidence type="ECO:0000259" key="6">
    <source>
        <dbReference type="PROSITE" id="PS51007"/>
    </source>
</evidence>
<dbReference type="SUPFAM" id="SSF46626">
    <property type="entry name" value="Cytochrome c"/>
    <property type="match status" value="2"/>
</dbReference>
<dbReference type="InterPro" id="IPR036909">
    <property type="entry name" value="Cyt_c-like_dom_sf"/>
</dbReference>
<dbReference type="PRINTS" id="PR00607">
    <property type="entry name" value="CYTCHROMECIE"/>
</dbReference>
<gene>
    <name evidence="7" type="ORF">MNB_SV-6-203</name>
</gene>
<dbReference type="AlphaFoldDB" id="A0A1W1BGU5"/>
<dbReference type="PANTHER" id="PTHR35008">
    <property type="entry name" value="BLL4482 PROTEIN-RELATED"/>
    <property type="match status" value="1"/>
</dbReference>
<organism evidence="7">
    <name type="scientific">hydrothermal vent metagenome</name>
    <dbReference type="NCBI Taxonomy" id="652676"/>
    <lineage>
        <taxon>unclassified sequences</taxon>
        <taxon>metagenomes</taxon>
        <taxon>ecological metagenomes</taxon>
    </lineage>
</organism>
<accession>A0A1W1BGU5</accession>
<reference evidence="7" key="1">
    <citation type="submission" date="2016-10" db="EMBL/GenBank/DDBJ databases">
        <authorList>
            <person name="de Groot N.N."/>
        </authorList>
    </citation>
    <scope>NUCLEOTIDE SEQUENCE</scope>
</reference>
<dbReference type="InterPro" id="IPR002323">
    <property type="entry name" value="Cyt_CIE"/>
</dbReference>
<keyword evidence="3" id="KW-0479">Metal-binding</keyword>
<sequence length="376" mass="40932">MFKSCHKIFLSSALAAAMVTTVAFAGDTGASRTYENGKKVIDGGSTYLVKDGKTSQYYVNEKAHSAKFNKGRIPTKNEVAAWNIDVMPDGTGLPEGHGTVEEGDELYEEKCAACHFDFGAGGAGYPALQKGNAYEGQKSLTNQRVDGNDEGPVRVFGTYWPRASTLWWYIKTGMPHPAPMSLSVNEVYALTAYIISINELKIDGEELDDDYELNREKFLKLVMPNKDGFVPKIDGPDGLENTRKFFNDFKNYGNGTRCMKDCFDGKPKLARISGTGISDYEPPISEKKDLPPKKEGGDDFGKNTYKASCAVCHDTDATGAPVLGDKKAWAAVLEKGIDKVYETAIKGKGGMPPKGGTSLSDAEIKKVIDYMVSQAK</sequence>
<dbReference type="GO" id="GO:0005506">
    <property type="term" value="F:iron ion binding"/>
    <property type="evidence" value="ECO:0007669"/>
    <property type="project" value="InterPro"/>
</dbReference>
<dbReference type="GO" id="GO:0020037">
    <property type="term" value="F:heme binding"/>
    <property type="evidence" value="ECO:0007669"/>
    <property type="project" value="InterPro"/>
</dbReference>
<keyword evidence="4" id="KW-0249">Electron transport</keyword>
<feature type="domain" description="Cytochrome c" evidence="6">
    <location>
        <begin position="296"/>
        <end position="375"/>
    </location>
</feature>
<proteinExistence type="predicted"/>
<dbReference type="GO" id="GO:0009055">
    <property type="term" value="F:electron transfer activity"/>
    <property type="evidence" value="ECO:0007669"/>
    <property type="project" value="InterPro"/>
</dbReference>
<dbReference type="Gene3D" id="1.10.760.10">
    <property type="entry name" value="Cytochrome c-like domain"/>
    <property type="match status" value="2"/>
</dbReference>
<keyword evidence="1" id="KW-0813">Transport</keyword>
<dbReference type="EMBL" id="FPHC01000026">
    <property type="protein sequence ID" value="SFV52727.1"/>
    <property type="molecule type" value="Genomic_DNA"/>
</dbReference>
<keyword evidence="5" id="KW-0408">Iron</keyword>
<dbReference type="Pfam" id="PF00034">
    <property type="entry name" value="Cytochrom_C"/>
    <property type="match status" value="1"/>
</dbReference>
<evidence type="ECO:0000256" key="1">
    <source>
        <dbReference type="ARBA" id="ARBA00022448"/>
    </source>
</evidence>
<dbReference type="InterPro" id="IPR009056">
    <property type="entry name" value="Cyt_c-like_dom"/>
</dbReference>
<keyword evidence="2" id="KW-0349">Heme</keyword>
<dbReference type="PROSITE" id="PS51007">
    <property type="entry name" value="CYTC"/>
    <property type="match status" value="2"/>
</dbReference>
<dbReference type="Pfam" id="PF13442">
    <property type="entry name" value="Cytochrome_CBB3"/>
    <property type="match status" value="1"/>
</dbReference>